<keyword evidence="3" id="KW-1185">Reference proteome</keyword>
<accession>A0A4Z0WEF4</accession>
<reference evidence="2 3" key="1">
    <citation type="submission" date="2019-04" db="EMBL/GenBank/DDBJ databases">
        <title>Natronospirillum operosus gen. nov., sp. nov., a haloalkaliphilic satellite isolated from decaying biomass of laboratory culture of cyanobacterium Geitlerinema sp. and proposal of Natronospirillaceae fam. nov. and Saccharospirillaceae fam. nov.</title>
        <authorList>
            <person name="Kevbrin V."/>
            <person name="Boltyanskaya Y."/>
            <person name="Koziaeva V."/>
            <person name="Grouzdev D.S."/>
            <person name="Park M."/>
            <person name="Cho J."/>
        </authorList>
    </citation>
    <scope>NUCLEOTIDE SEQUENCE [LARGE SCALE GENOMIC DNA]</scope>
    <source>
        <strain evidence="2 3">G-116</strain>
    </source>
</reference>
<dbReference type="Pfam" id="PF12571">
    <property type="entry name" value="Phage_tail_fib"/>
    <property type="match status" value="1"/>
</dbReference>
<proteinExistence type="predicted"/>
<evidence type="ECO:0000259" key="1">
    <source>
        <dbReference type="Pfam" id="PF12571"/>
    </source>
</evidence>
<evidence type="ECO:0000313" key="2">
    <source>
        <dbReference type="EMBL" id="TGG92543.1"/>
    </source>
</evidence>
<dbReference type="OrthoDB" id="9810174at2"/>
<organism evidence="2 3">
    <name type="scientific">Natronospirillum operosum</name>
    <dbReference type="NCBI Taxonomy" id="2759953"/>
    <lineage>
        <taxon>Bacteria</taxon>
        <taxon>Pseudomonadati</taxon>
        <taxon>Pseudomonadota</taxon>
        <taxon>Gammaproteobacteria</taxon>
        <taxon>Oceanospirillales</taxon>
        <taxon>Natronospirillaceae</taxon>
        <taxon>Natronospirillum</taxon>
    </lineage>
</organism>
<protein>
    <recommendedName>
        <fullName evidence="1">Phage tail fibre protein N-terminal domain-containing protein</fullName>
    </recommendedName>
</protein>
<feature type="domain" description="Phage tail fibre protein N-terminal" evidence="1">
    <location>
        <begin position="5"/>
        <end position="130"/>
    </location>
</feature>
<comment type="caution">
    <text evidence="2">The sequence shown here is derived from an EMBL/GenBank/DDBJ whole genome shotgun (WGS) entry which is preliminary data.</text>
</comment>
<name>A0A4Z0WEF4_9GAMM</name>
<dbReference type="RefSeq" id="WP_135483876.1">
    <property type="nucleotide sequence ID" value="NZ_SRMF01000005.1"/>
</dbReference>
<dbReference type="Proteomes" id="UP000297475">
    <property type="component" value="Unassembled WGS sequence"/>
</dbReference>
<sequence length="240" mass="24719">MGLKITITDAGRAEVINATNTGTAPVEITEVALGSGGYEPNPEQVTLQNEQTRLSTIAGEVVSSDTIHVTVKDESSDAYDVQEFGLYTEHGTLFAVYSDPEGPFMQKASASSLLLSVDVILGTLNATNLTFGDTSFSNPPASETLAGVLRLATEEAVLSGSGSVEAVTPATLNARTATTERTGLAQLATDEQALAGTGAGRALQGPQGKAVAQQEVAAKVDIGSHKIIVVNGVMALEEIT</sequence>
<dbReference type="InterPro" id="IPR022225">
    <property type="entry name" value="Phage_tail_fibre_N"/>
</dbReference>
<evidence type="ECO:0000313" key="3">
    <source>
        <dbReference type="Proteomes" id="UP000297475"/>
    </source>
</evidence>
<gene>
    <name evidence="2" type="ORF">E4656_13825</name>
</gene>
<dbReference type="AlphaFoldDB" id="A0A4Z0WEF4"/>
<dbReference type="EMBL" id="SRMF01000005">
    <property type="protein sequence ID" value="TGG92543.1"/>
    <property type="molecule type" value="Genomic_DNA"/>
</dbReference>